<evidence type="ECO:0000259" key="3">
    <source>
        <dbReference type="Pfam" id="PF04412"/>
    </source>
</evidence>
<dbReference type="GO" id="GO:0016829">
    <property type="term" value="F:lyase activity"/>
    <property type="evidence" value="ECO:0007669"/>
    <property type="project" value="UniProtKB-KW"/>
</dbReference>
<organism evidence="4">
    <name type="scientific">marine metagenome</name>
    <dbReference type="NCBI Taxonomy" id="408172"/>
    <lineage>
        <taxon>unclassified sequences</taxon>
        <taxon>metagenomes</taxon>
        <taxon>ecological metagenomes</taxon>
    </lineage>
</organism>
<dbReference type="Pfam" id="PF04412">
    <property type="entry name" value="AcnX"/>
    <property type="match status" value="1"/>
</dbReference>
<feature type="domain" description="Phosphomevalonate dehydratase large subunit-like" evidence="3">
    <location>
        <begin position="3"/>
        <end position="405"/>
    </location>
</feature>
<reference evidence="4" key="1">
    <citation type="submission" date="2018-05" db="EMBL/GenBank/DDBJ databases">
        <authorList>
            <person name="Lanie J.A."/>
            <person name="Ng W.-L."/>
            <person name="Kazmierczak K.M."/>
            <person name="Andrzejewski T.M."/>
            <person name="Davidsen T.M."/>
            <person name="Wayne K.J."/>
            <person name="Tettelin H."/>
            <person name="Glass J.I."/>
            <person name="Rusch D."/>
            <person name="Podicherti R."/>
            <person name="Tsui H.-C.T."/>
            <person name="Winkler M.E."/>
        </authorList>
    </citation>
    <scope>NUCLEOTIDE SEQUENCE</scope>
</reference>
<dbReference type="CDD" id="cd01355">
    <property type="entry name" value="AcnX"/>
    <property type="match status" value="1"/>
</dbReference>
<feature type="non-terminal residue" evidence="4">
    <location>
        <position position="1"/>
    </location>
</feature>
<dbReference type="EMBL" id="UINC01035846">
    <property type="protein sequence ID" value="SVB28900.1"/>
    <property type="molecule type" value="Genomic_DNA"/>
</dbReference>
<dbReference type="AlphaFoldDB" id="A0A382CRX8"/>
<dbReference type="PANTHER" id="PTHR36577:SF3">
    <property type="entry name" value="DUF521 DOMAIN PROTEIN (AFU_ORTHOLOGUE AFUA_6G00490)"/>
    <property type="match status" value="1"/>
</dbReference>
<dbReference type="InterPro" id="IPR007506">
    <property type="entry name" value="PMDh-L-like_dom"/>
</dbReference>
<evidence type="ECO:0000256" key="2">
    <source>
        <dbReference type="ARBA" id="ARBA00023239"/>
    </source>
</evidence>
<dbReference type="PANTHER" id="PTHR36577">
    <property type="entry name" value="DUF521 DOMAIN PROTEIN (AFU_ORTHOLOGUE AFUA_6G00490)"/>
    <property type="match status" value="1"/>
</dbReference>
<name>A0A382CRX8_9ZZZZ</name>
<protein>
    <recommendedName>
        <fullName evidence="3">Phosphomevalonate dehydratase large subunit-like domain-containing protein</fullName>
    </recommendedName>
</protein>
<evidence type="ECO:0000313" key="4">
    <source>
        <dbReference type="EMBL" id="SVB28900.1"/>
    </source>
</evidence>
<keyword evidence="1" id="KW-0408">Iron</keyword>
<evidence type="ECO:0000256" key="1">
    <source>
        <dbReference type="ARBA" id="ARBA00023004"/>
    </source>
</evidence>
<proteinExistence type="predicted"/>
<keyword evidence="2" id="KW-0456">Lyase</keyword>
<accession>A0A382CRX8</accession>
<sequence>VKLKLSEPDSSKLAGESGRAVQVAMSIMVRMARIQGASHLLSIVSSHIDSALYIGQSTLDYAENLVDLGAKVSVPTTLNVAGVDHQNWDRWAVPPEWAHKARRQMLAYRAMGCKPTWTCAPYQTEERPSYGDQIAWGESSAIVFANSVLGARSERYPDLLDICAAITGRVPAIGLHLAENRVGQVLVRLKSISVELLGSDEFYPVLGHHIGKLVGSRVAAFDAIDATPSEDQFKALGAAMASSGAAALFHWVGVTPEATTLQDTFGAKDPETVIEVSMSDLVQARNELSSSPSNELDMVVLGSPHFSLNELKALVPLIKGRSCDSDLRFLITTGRGVRLLAEEMGLIEELTAFGAEVTVDTCILTTPMLPPEIRTIMTNSAKYAYYTPGLLSREVVFGSTEECVESAVIGKVLRDDRLWSV</sequence>
<gene>
    <name evidence="4" type="ORF">METZ01_LOCUS181754</name>
</gene>